<accession>A0ABR3TH29</accession>
<evidence type="ECO:0000313" key="3">
    <source>
        <dbReference type="Proteomes" id="UP001521184"/>
    </source>
</evidence>
<organism evidence="2 3">
    <name type="scientific">Diplodia intermedia</name>
    <dbReference type="NCBI Taxonomy" id="856260"/>
    <lineage>
        <taxon>Eukaryota</taxon>
        <taxon>Fungi</taxon>
        <taxon>Dikarya</taxon>
        <taxon>Ascomycota</taxon>
        <taxon>Pezizomycotina</taxon>
        <taxon>Dothideomycetes</taxon>
        <taxon>Dothideomycetes incertae sedis</taxon>
        <taxon>Botryosphaeriales</taxon>
        <taxon>Botryosphaeriaceae</taxon>
        <taxon>Diplodia</taxon>
    </lineage>
</organism>
<proteinExistence type="predicted"/>
<sequence>MVQNSFKSRAWQPRCARQQDFGGSSQYEYYPSMPGYYPPQYGYHYHPQYQQLATEDNVPHPRMYGAQNGRCGGKNQHGSHPIPSTPKERLCRGHAADKEHQEGDGLADRAIFLANRIRLREEVVIACLEAEVWNLRDLLVKAESNAEKDAVATALVCLGGAIEIMEDALNYDDEQLHKLDHPGEADEEIGGCDDHYILDMLQEELFHSCEGYLGATTRKGKAPKGCSIPYHREI</sequence>
<feature type="compositionally biased region" description="Basic and acidic residues" evidence="1">
    <location>
        <begin position="86"/>
        <end position="99"/>
    </location>
</feature>
<comment type="caution">
    <text evidence="2">The sequence shown here is derived from an EMBL/GenBank/DDBJ whole genome shotgun (WGS) entry which is preliminary data.</text>
</comment>
<name>A0ABR3TH29_9PEZI</name>
<keyword evidence="3" id="KW-1185">Reference proteome</keyword>
<gene>
    <name evidence="2" type="ORF">SLS58_008563</name>
</gene>
<dbReference type="Proteomes" id="UP001521184">
    <property type="component" value="Unassembled WGS sequence"/>
</dbReference>
<dbReference type="EMBL" id="JAKEKT020000073">
    <property type="protein sequence ID" value="KAL1638858.1"/>
    <property type="molecule type" value="Genomic_DNA"/>
</dbReference>
<evidence type="ECO:0000256" key="1">
    <source>
        <dbReference type="SAM" id="MobiDB-lite"/>
    </source>
</evidence>
<reference evidence="2 3" key="1">
    <citation type="journal article" date="2023" name="Plant Dis.">
        <title>First Report of Diplodia intermedia Causing Canker and Dieback Diseases on Apple Trees in Canada.</title>
        <authorList>
            <person name="Ellouze W."/>
            <person name="Ilyukhin E."/>
            <person name="Sulman M."/>
            <person name="Ali S."/>
        </authorList>
    </citation>
    <scope>NUCLEOTIDE SEQUENCE [LARGE SCALE GENOMIC DNA]</scope>
    <source>
        <strain evidence="2 3">M45-28</strain>
    </source>
</reference>
<feature type="region of interest" description="Disordered" evidence="1">
    <location>
        <begin position="63"/>
        <end position="99"/>
    </location>
</feature>
<protein>
    <submittedName>
        <fullName evidence="2">Uncharacterized protein</fullName>
    </submittedName>
</protein>
<evidence type="ECO:0000313" key="2">
    <source>
        <dbReference type="EMBL" id="KAL1638858.1"/>
    </source>
</evidence>